<reference evidence="6 7" key="1">
    <citation type="journal article" date="2015" name="Proc. Natl. Acad. Sci. U.S.A.">
        <title>Expanded metabolic versatility of ubiquitous nitrite-oxidizing bacteria from the genus Nitrospira.</title>
        <authorList>
            <person name="Koch H."/>
            <person name="Lucker S."/>
            <person name="Albertsen M."/>
            <person name="Kitzinger K."/>
            <person name="Herbold C."/>
            <person name="Spieck E."/>
            <person name="Nielsen P.H."/>
            <person name="Wagner M."/>
            <person name="Daims H."/>
        </authorList>
    </citation>
    <scope>NUCLEOTIDE SEQUENCE [LARGE SCALE GENOMIC DNA]</scope>
    <source>
        <strain evidence="6 7">NSP M-1</strain>
    </source>
</reference>
<dbReference type="GO" id="GO:0000976">
    <property type="term" value="F:transcription cis-regulatory region binding"/>
    <property type="evidence" value="ECO:0007669"/>
    <property type="project" value="TreeGrafter"/>
</dbReference>
<dbReference type="PROSITE" id="PS50977">
    <property type="entry name" value="HTH_TETR_2"/>
    <property type="match status" value="1"/>
</dbReference>
<evidence type="ECO:0000256" key="1">
    <source>
        <dbReference type="ARBA" id="ARBA00023015"/>
    </source>
</evidence>
<dbReference type="InterPro" id="IPR009057">
    <property type="entry name" value="Homeodomain-like_sf"/>
</dbReference>
<keyword evidence="1" id="KW-0805">Transcription regulation</keyword>
<keyword evidence="3" id="KW-0804">Transcription</keyword>
<organism evidence="6 7">
    <name type="scientific">Nitrospira moscoviensis</name>
    <dbReference type="NCBI Taxonomy" id="42253"/>
    <lineage>
        <taxon>Bacteria</taxon>
        <taxon>Pseudomonadati</taxon>
        <taxon>Nitrospirota</taxon>
        <taxon>Nitrospiria</taxon>
        <taxon>Nitrospirales</taxon>
        <taxon>Nitrospiraceae</taxon>
        <taxon>Nitrospira</taxon>
    </lineage>
</organism>
<keyword evidence="2 4" id="KW-0238">DNA-binding</keyword>
<dbReference type="InterPro" id="IPR050109">
    <property type="entry name" value="HTH-type_TetR-like_transc_reg"/>
</dbReference>
<dbReference type="Pfam" id="PF00440">
    <property type="entry name" value="TetR_N"/>
    <property type="match status" value="1"/>
</dbReference>
<dbReference type="SUPFAM" id="SSF46689">
    <property type="entry name" value="Homeodomain-like"/>
    <property type="match status" value="1"/>
</dbReference>
<dbReference type="Gene3D" id="1.10.357.10">
    <property type="entry name" value="Tetracycline Repressor, domain 2"/>
    <property type="match status" value="1"/>
</dbReference>
<dbReference type="KEGG" id="nmv:NITMOv2_3851"/>
<gene>
    <name evidence="6" type="ORF">NITMOv2_3851</name>
</gene>
<evidence type="ECO:0000256" key="3">
    <source>
        <dbReference type="ARBA" id="ARBA00023163"/>
    </source>
</evidence>
<evidence type="ECO:0000259" key="5">
    <source>
        <dbReference type="PROSITE" id="PS50977"/>
    </source>
</evidence>
<dbReference type="Proteomes" id="UP000069205">
    <property type="component" value="Chromosome"/>
</dbReference>
<dbReference type="SUPFAM" id="SSF48498">
    <property type="entry name" value="Tetracyclin repressor-like, C-terminal domain"/>
    <property type="match status" value="1"/>
</dbReference>
<dbReference type="PATRIC" id="fig|42253.5.peg.3796"/>
<dbReference type="OrthoDB" id="9787680at2"/>
<sequence>MAIRTSILHRKRSAEAPSDDTLRRRIVAESRRHFFAHGFRSVTMDDLAREMAMSKKTLYACFPSKAALIEAVINDKFRSIDTDLARITSAASSDCLGALQRLLACVQGHMDEIRPPFLRDIRRETPDLFALVETRRRDVIQRHFGKVFLEGRRAGLIRQDIPPKLAIEILLGAVQAVMNPPKMEELGLTPKNGFTAIMRVVLEGVTTEKARSRRSD</sequence>
<dbReference type="STRING" id="42253.NITMOv2_3851"/>
<feature type="DNA-binding region" description="H-T-H motif" evidence="4">
    <location>
        <begin position="43"/>
        <end position="62"/>
    </location>
</feature>
<dbReference type="InterPro" id="IPR036271">
    <property type="entry name" value="Tet_transcr_reg_TetR-rel_C_sf"/>
</dbReference>
<keyword evidence="7" id="KW-1185">Reference proteome</keyword>
<accession>A0A0K2GH03</accession>
<dbReference type="Gene3D" id="1.10.10.60">
    <property type="entry name" value="Homeodomain-like"/>
    <property type="match status" value="1"/>
</dbReference>
<name>A0A0K2GH03_NITMO</name>
<dbReference type="PANTHER" id="PTHR30055:SF234">
    <property type="entry name" value="HTH-TYPE TRANSCRIPTIONAL REGULATOR BETI"/>
    <property type="match status" value="1"/>
</dbReference>
<protein>
    <submittedName>
        <fullName evidence="6">Transcriptional regulator</fullName>
    </submittedName>
</protein>
<dbReference type="PANTHER" id="PTHR30055">
    <property type="entry name" value="HTH-TYPE TRANSCRIPTIONAL REGULATOR RUTR"/>
    <property type="match status" value="1"/>
</dbReference>
<evidence type="ECO:0000313" key="6">
    <source>
        <dbReference type="EMBL" id="ALA60240.1"/>
    </source>
</evidence>
<proteinExistence type="predicted"/>
<dbReference type="EMBL" id="CP011801">
    <property type="protein sequence ID" value="ALA60240.1"/>
    <property type="molecule type" value="Genomic_DNA"/>
</dbReference>
<evidence type="ECO:0000256" key="4">
    <source>
        <dbReference type="PROSITE-ProRule" id="PRU00335"/>
    </source>
</evidence>
<evidence type="ECO:0000313" key="7">
    <source>
        <dbReference type="Proteomes" id="UP000069205"/>
    </source>
</evidence>
<dbReference type="AlphaFoldDB" id="A0A0K2GH03"/>
<dbReference type="GO" id="GO:0003700">
    <property type="term" value="F:DNA-binding transcription factor activity"/>
    <property type="evidence" value="ECO:0007669"/>
    <property type="project" value="TreeGrafter"/>
</dbReference>
<feature type="domain" description="HTH tetR-type" evidence="5">
    <location>
        <begin position="20"/>
        <end position="80"/>
    </location>
</feature>
<dbReference type="RefSeq" id="WP_053381121.1">
    <property type="nucleotide sequence ID" value="NZ_CP011801.1"/>
</dbReference>
<dbReference type="InterPro" id="IPR001647">
    <property type="entry name" value="HTH_TetR"/>
</dbReference>
<evidence type="ECO:0000256" key="2">
    <source>
        <dbReference type="ARBA" id="ARBA00023125"/>
    </source>
</evidence>